<name>A0ABW7B9L9_9ACTN</name>
<accession>A0ABW7B9L9</accession>
<evidence type="ECO:0000313" key="4">
    <source>
        <dbReference type="Proteomes" id="UP001604267"/>
    </source>
</evidence>
<comment type="caution">
    <text evidence="3">The sequence shown here is derived from an EMBL/GenBank/DDBJ whole genome shotgun (WGS) entry which is preliminary data.</text>
</comment>
<dbReference type="InterPro" id="IPR003646">
    <property type="entry name" value="SH3-like_bac-type"/>
</dbReference>
<organism evidence="3 4">
    <name type="scientific">Streptomyces cinerochromogenes</name>
    <dbReference type="NCBI Taxonomy" id="66422"/>
    <lineage>
        <taxon>Bacteria</taxon>
        <taxon>Bacillati</taxon>
        <taxon>Actinomycetota</taxon>
        <taxon>Actinomycetes</taxon>
        <taxon>Kitasatosporales</taxon>
        <taxon>Streptomycetaceae</taxon>
        <taxon>Streptomyces</taxon>
    </lineage>
</organism>
<dbReference type="RefSeq" id="WP_392819521.1">
    <property type="nucleotide sequence ID" value="NZ_JBICYV010000012.1"/>
</dbReference>
<protein>
    <recommendedName>
        <fullName evidence="2">SH3b domain-containing protein</fullName>
    </recommendedName>
</protein>
<keyword evidence="4" id="KW-1185">Reference proteome</keyword>
<dbReference type="PROSITE" id="PS51781">
    <property type="entry name" value="SH3B"/>
    <property type="match status" value="1"/>
</dbReference>
<dbReference type="Proteomes" id="UP001604267">
    <property type="component" value="Unassembled WGS sequence"/>
</dbReference>
<feature type="signal peptide" evidence="1">
    <location>
        <begin position="1"/>
        <end position="28"/>
    </location>
</feature>
<gene>
    <name evidence="3" type="ORF">ACGFZB_24440</name>
</gene>
<sequence>MRKRTLAALTMSVGLLTGLTTATATAHAATSATCSGWPTTDTWEYAARTVSGKTSPLRSGPYGACTPVATLPAGARIGIDCYMTNPDYLTVWYHASYSVAGRGVVGWIYEGNVTDVPYVFPCG</sequence>
<feature type="domain" description="SH3b" evidence="2">
    <location>
        <begin position="45"/>
        <end position="117"/>
    </location>
</feature>
<keyword evidence="1" id="KW-0732">Signal</keyword>
<evidence type="ECO:0000256" key="1">
    <source>
        <dbReference type="SAM" id="SignalP"/>
    </source>
</evidence>
<dbReference type="EMBL" id="JBICYV010000012">
    <property type="protein sequence ID" value="MFG3013555.1"/>
    <property type="molecule type" value="Genomic_DNA"/>
</dbReference>
<evidence type="ECO:0000259" key="2">
    <source>
        <dbReference type="PROSITE" id="PS51781"/>
    </source>
</evidence>
<proteinExistence type="predicted"/>
<evidence type="ECO:0000313" key="3">
    <source>
        <dbReference type="EMBL" id="MFG3013555.1"/>
    </source>
</evidence>
<reference evidence="3 4" key="1">
    <citation type="submission" date="2024-10" db="EMBL/GenBank/DDBJ databases">
        <title>The Natural Products Discovery Center: Release of the First 8490 Sequenced Strains for Exploring Actinobacteria Biosynthetic Diversity.</title>
        <authorList>
            <person name="Kalkreuter E."/>
            <person name="Kautsar S.A."/>
            <person name="Yang D."/>
            <person name="Bader C.D."/>
            <person name="Teijaro C.N."/>
            <person name="Fluegel L."/>
            <person name="Davis C.M."/>
            <person name="Simpson J.R."/>
            <person name="Lauterbach L."/>
            <person name="Steele A.D."/>
            <person name="Gui C."/>
            <person name="Meng S."/>
            <person name="Li G."/>
            <person name="Viehrig K."/>
            <person name="Ye F."/>
            <person name="Su P."/>
            <person name="Kiefer A.F."/>
            <person name="Nichols A."/>
            <person name="Cepeda A.J."/>
            <person name="Yan W."/>
            <person name="Fan B."/>
            <person name="Jiang Y."/>
            <person name="Adhikari A."/>
            <person name="Zheng C.-J."/>
            <person name="Schuster L."/>
            <person name="Cowan T.M."/>
            <person name="Smanski M.J."/>
            <person name="Chevrette M.G."/>
            <person name="De Carvalho L.P.S."/>
            <person name="Shen B."/>
        </authorList>
    </citation>
    <scope>NUCLEOTIDE SEQUENCE [LARGE SCALE GENOMIC DNA]</scope>
    <source>
        <strain evidence="3 4">NPDC048320</strain>
    </source>
</reference>
<feature type="chain" id="PRO_5046992109" description="SH3b domain-containing protein" evidence="1">
    <location>
        <begin position="29"/>
        <end position="123"/>
    </location>
</feature>